<feature type="transmembrane region" description="Helical" evidence="2">
    <location>
        <begin position="579"/>
        <end position="604"/>
    </location>
</feature>
<dbReference type="Proteomes" id="UP000887574">
    <property type="component" value="Unplaced"/>
</dbReference>
<name>A0A915CL33_9BILA</name>
<keyword evidence="4" id="KW-1185">Reference proteome</keyword>
<dbReference type="AlphaFoldDB" id="A0A915CL33"/>
<evidence type="ECO:0000256" key="2">
    <source>
        <dbReference type="SAM" id="Phobius"/>
    </source>
</evidence>
<dbReference type="PANTHER" id="PTHR21523">
    <property type="match status" value="1"/>
</dbReference>
<evidence type="ECO:0000313" key="5">
    <source>
        <dbReference type="WBParaSite" id="jg10279"/>
    </source>
</evidence>
<reference evidence="5" key="1">
    <citation type="submission" date="2022-11" db="UniProtKB">
        <authorList>
            <consortium name="WormBaseParasite"/>
        </authorList>
    </citation>
    <scope>IDENTIFICATION</scope>
</reference>
<keyword evidence="2" id="KW-1133">Transmembrane helix</keyword>
<feature type="transmembrane region" description="Helical" evidence="2">
    <location>
        <begin position="552"/>
        <end position="573"/>
    </location>
</feature>
<organism evidence="4 5">
    <name type="scientific">Ditylenchus dipsaci</name>
    <dbReference type="NCBI Taxonomy" id="166011"/>
    <lineage>
        <taxon>Eukaryota</taxon>
        <taxon>Metazoa</taxon>
        <taxon>Ecdysozoa</taxon>
        <taxon>Nematoda</taxon>
        <taxon>Chromadorea</taxon>
        <taxon>Rhabditida</taxon>
        <taxon>Tylenchina</taxon>
        <taxon>Tylenchomorpha</taxon>
        <taxon>Sphaerularioidea</taxon>
        <taxon>Anguinidae</taxon>
        <taxon>Anguininae</taxon>
        <taxon>Ditylenchus</taxon>
    </lineage>
</organism>
<keyword evidence="2" id="KW-0472">Membrane</keyword>
<keyword evidence="2" id="KW-0812">Transmembrane</keyword>
<evidence type="ECO:0000313" key="4">
    <source>
        <dbReference type="Proteomes" id="UP000887574"/>
    </source>
</evidence>
<feature type="chain" id="PRO_5037915556" evidence="3">
    <location>
        <begin position="26"/>
        <end position="664"/>
    </location>
</feature>
<dbReference type="Pfam" id="PF04870">
    <property type="entry name" value="Moulting_cycle"/>
    <property type="match status" value="1"/>
</dbReference>
<evidence type="ECO:0000256" key="1">
    <source>
        <dbReference type="SAM" id="MobiDB-lite"/>
    </source>
</evidence>
<proteinExistence type="predicted"/>
<dbReference type="InterPro" id="IPR006954">
    <property type="entry name" value="Mlt-10-like"/>
</dbReference>
<feature type="transmembrane region" description="Helical" evidence="2">
    <location>
        <begin position="518"/>
        <end position="540"/>
    </location>
</feature>
<feature type="transmembrane region" description="Helical" evidence="2">
    <location>
        <begin position="616"/>
        <end position="638"/>
    </location>
</feature>
<keyword evidence="3" id="KW-0732">Signal</keyword>
<protein>
    <submittedName>
        <fullName evidence="5">Uncharacterized protein</fullName>
    </submittedName>
</protein>
<feature type="signal peptide" evidence="3">
    <location>
        <begin position="1"/>
        <end position="25"/>
    </location>
</feature>
<feature type="region of interest" description="Disordered" evidence="1">
    <location>
        <begin position="111"/>
        <end position="140"/>
    </location>
</feature>
<sequence>MTLFCIRFLFLTVFLLFLMASFINCFISLKDNENYDGKALTIPISQDAYLDLHTHWMEKAYSGLFASIAKQQLIGKTKRTQQKLTDCSKRATNVILHAQCLLDLFNAKAPDEETPKPTNSDMKRSPVSPGLSRLHKTETQETGRWVGSLLVPSSEIIQSSASHEEITENRQKRSAQVVGRSEYQLISKDSGIGPLGAVAKVLTRSLLKAKNKTQTTQWQDSINKVRQLMAKLDEIIGDPKQLKKMLTSGRNDKNMDSTRKITGLLRQALKLGYMLAGENTTDFDNKNVKMISPRFLSVTPGDDTMNVLSPSLFSMHNEGEGLEKLTSLPYLIKEFSGKDQQEWLNFILEAAGIEEEIDKFEKKEVDEEKWKKAKEKYDFEIRGEDGQPLYFTKQNVTDRFGDFEKRKIDTWELLVANYSKEQWKELNKTGYAVLTPEQLHMLYGPASPYNNSQTLSRLLSITNLESGLQMDIQRTASLEIFKVRHKRQSGIIESPVILSPIVNAAPVLSQAVILSPLVLSPVILTPAVLGPVILSPWVFIPVILSPRVLSPLIVNPLIFSPVVLSPLVLHPFILSPGVFNPFVLSPLVLTPLILSPQVFTPVILSPLRQPMVGSPLVLSPFVLSPLIFSPQVLFAVVLSPYALSPLIESKLIASTLILSPSWLS</sequence>
<accession>A0A915CL33</accession>
<dbReference type="PANTHER" id="PTHR21523:SF37">
    <property type="entry name" value="MLT-TEN (MLT-10) RELATED"/>
    <property type="match status" value="1"/>
</dbReference>
<evidence type="ECO:0000256" key="3">
    <source>
        <dbReference type="SAM" id="SignalP"/>
    </source>
</evidence>
<dbReference type="WBParaSite" id="jg10279">
    <property type="protein sequence ID" value="jg10279"/>
    <property type="gene ID" value="jg10279"/>
</dbReference>